<dbReference type="RefSeq" id="XP_003284754.1">
    <property type="nucleotide sequence ID" value="XM_003284706.1"/>
</dbReference>
<organism evidence="1 2">
    <name type="scientific">Dictyostelium purpureum</name>
    <name type="common">Slime mold</name>
    <dbReference type="NCBI Taxonomy" id="5786"/>
    <lineage>
        <taxon>Eukaryota</taxon>
        <taxon>Amoebozoa</taxon>
        <taxon>Evosea</taxon>
        <taxon>Eumycetozoa</taxon>
        <taxon>Dictyostelia</taxon>
        <taxon>Dictyosteliales</taxon>
        <taxon>Dictyosteliaceae</taxon>
        <taxon>Dictyostelium</taxon>
    </lineage>
</organism>
<sequence>MNLKIKNLLLPSKGEQNILKILLLKNPFKRQPPEKFAFEGQQQIVLNETHLKDPYKGQTPEWLASQGEQTLVMALRIVFENKSKTIFQNTRRAITVVYDHFLYFVFDKCGKLKN</sequence>
<name>F0ZBF2_DICPU</name>
<dbReference type="AlphaFoldDB" id="F0ZBF2"/>
<protein>
    <submittedName>
        <fullName evidence="1">Uncharacterized protein</fullName>
    </submittedName>
</protein>
<dbReference type="GeneID" id="10506708"/>
<evidence type="ECO:0000313" key="1">
    <source>
        <dbReference type="EMBL" id="EGC38763.1"/>
    </source>
</evidence>
<dbReference type="VEuPathDB" id="AmoebaDB:DICPUDRAFT_75700"/>
<dbReference type="InParanoid" id="F0ZBF2"/>
<evidence type="ECO:0000313" key="2">
    <source>
        <dbReference type="Proteomes" id="UP000001064"/>
    </source>
</evidence>
<proteinExistence type="predicted"/>
<reference evidence="2" key="1">
    <citation type="journal article" date="2011" name="Genome Biol.">
        <title>Comparative genomics of the social amoebae Dictyostelium discoideum and Dictyostelium purpureum.</title>
        <authorList>
            <consortium name="US DOE Joint Genome Institute (JGI-PGF)"/>
            <person name="Sucgang R."/>
            <person name="Kuo A."/>
            <person name="Tian X."/>
            <person name="Salerno W."/>
            <person name="Parikh A."/>
            <person name="Feasley C.L."/>
            <person name="Dalin E."/>
            <person name="Tu H."/>
            <person name="Huang E."/>
            <person name="Barry K."/>
            <person name="Lindquist E."/>
            <person name="Shapiro H."/>
            <person name="Bruce D."/>
            <person name="Schmutz J."/>
            <person name="Salamov A."/>
            <person name="Fey P."/>
            <person name="Gaudet P."/>
            <person name="Anjard C."/>
            <person name="Babu M.M."/>
            <person name="Basu S."/>
            <person name="Bushmanova Y."/>
            <person name="van der Wel H."/>
            <person name="Katoh-Kurasawa M."/>
            <person name="Dinh C."/>
            <person name="Coutinho P.M."/>
            <person name="Saito T."/>
            <person name="Elias M."/>
            <person name="Schaap P."/>
            <person name="Kay R.R."/>
            <person name="Henrissat B."/>
            <person name="Eichinger L."/>
            <person name="Rivero F."/>
            <person name="Putnam N.H."/>
            <person name="West C.M."/>
            <person name="Loomis W.F."/>
            <person name="Chisholm R.L."/>
            <person name="Shaulsky G."/>
            <person name="Strassmann J.E."/>
            <person name="Queller D.C."/>
            <person name="Kuspa A."/>
            <person name="Grigoriev I.V."/>
        </authorList>
    </citation>
    <scope>NUCLEOTIDE SEQUENCE [LARGE SCALE GENOMIC DNA]</scope>
    <source>
        <strain evidence="2">QSDP1</strain>
    </source>
</reference>
<gene>
    <name evidence="1" type="ORF">DICPUDRAFT_75700</name>
</gene>
<accession>F0ZBF2</accession>
<dbReference type="Proteomes" id="UP000001064">
    <property type="component" value="Unassembled WGS sequence"/>
</dbReference>
<dbReference type="KEGG" id="dpp:DICPUDRAFT_75700"/>
<dbReference type="EMBL" id="GL870970">
    <property type="protein sequence ID" value="EGC38763.1"/>
    <property type="molecule type" value="Genomic_DNA"/>
</dbReference>
<keyword evidence="2" id="KW-1185">Reference proteome</keyword>